<comment type="catalytic activity">
    <reaction evidence="1">
        <text>ATP + protein L-histidine = ADP + protein N-phospho-L-histidine.</text>
        <dbReference type="EC" id="2.7.13.3"/>
    </reaction>
</comment>
<evidence type="ECO:0000313" key="11">
    <source>
        <dbReference type="Proteomes" id="UP001501757"/>
    </source>
</evidence>
<feature type="domain" description="Histidine kinase" evidence="9">
    <location>
        <begin position="212"/>
        <end position="407"/>
    </location>
</feature>
<evidence type="ECO:0000256" key="3">
    <source>
        <dbReference type="ARBA" id="ARBA00022553"/>
    </source>
</evidence>
<dbReference type="InterPro" id="IPR036097">
    <property type="entry name" value="HisK_dim/P_sf"/>
</dbReference>
<keyword evidence="7 8" id="KW-1133">Transmembrane helix</keyword>
<dbReference type="EC" id="2.7.13.3" evidence="2"/>
<dbReference type="PANTHER" id="PTHR45436:SF16">
    <property type="entry name" value="HISTIDINE KINASE"/>
    <property type="match status" value="1"/>
</dbReference>
<dbReference type="Gene3D" id="1.10.287.130">
    <property type="match status" value="1"/>
</dbReference>
<feature type="transmembrane region" description="Helical" evidence="8">
    <location>
        <begin position="130"/>
        <end position="150"/>
    </location>
</feature>
<dbReference type="InterPro" id="IPR050428">
    <property type="entry name" value="TCS_sensor_his_kinase"/>
</dbReference>
<dbReference type="SMART" id="SM00388">
    <property type="entry name" value="HisKA"/>
    <property type="match status" value="1"/>
</dbReference>
<evidence type="ECO:0000256" key="6">
    <source>
        <dbReference type="ARBA" id="ARBA00022777"/>
    </source>
</evidence>
<dbReference type="CDD" id="cd00082">
    <property type="entry name" value="HisKA"/>
    <property type="match status" value="1"/>
</dbReference>
<dbReference type="SUPFAM" id="SSF47384">
    <property type="entry name" value="Homodimeric domain of signal transducing histidine kinase"/>
    <property type="match status" value="1"/>
</dbReference>
<gene>
    <name evidence="10" type="ORF">GCM10009092_08110</name>
</gene>
<evidence type="ECO:0000259" key="9">
    <source>
        <dbReference type="PROSITE" id="PS50109"/>
    </source>
</evidence>
<dbReference type="RefSeq" id="WP_343842073.1">
    <property type="nucleotide sequence ID" value="NZ_BAAAEI010000006.1"/>
</dbReference>
<dbReference type="EMBL" id="BAAAEI010000006">
    <property type="protein sequence ID" value="GAA0346009.1"/>
    <property type="molecule type" value="Genomic_DNA"/>
</dbReference>
<evidence type="ECO:0000313" key="10">
    <source>
        <dbReference type="EMBL" id="GAA0346009.1"/>
    </source>
</evidence>
<dbReference type="PANTHER" id="PTHR45436">
    <property type="entry name" value="SENSOR HISTIDINE KINASE YKOH"/>
    <property type="match status" value="1"/>
</dbReference>
<evidence type="ECO:0000256" key="1">
    <source>
        <dbReference type="ARBA" id="ARBA00000085"/>
    </source>
</evidence>
<keyword evidence="11" id="KW-1185">Reference proteome</keyword>
<dbReference type="InterPro" id="IPR005467">
    <property type="entry name" value="His_kinase_dom"/>
</dbReference>
<organism evidence="10 11">
    <name type="scientific">Bowmanella denitrificans</name>
    <dbReference type="NCBI Taxonomy" id="366582"/>
    <lineage>
        <taxon>Bacteria</taxon>
        <taxon>Pseudomonadati</taxon>
        <taxon>Pseudomonadota</taxon>
        <taxon>Gammaproteobacteria</taxon>
        <taxon>Alteromonadales</taxon>
        <taxon>Alteromonadaceae</taxon>
        <taxon>Bowmanella</taxon>
    </lineage>
</organism>
<dbReference type="InterPro" id="IPR003594">
    <property type="entry name" value="HATPase_dom"/>
</dbReference>
<dbReference type="InterPro" id="IPR003661">
    <property type="entry name" value="HisK_dim/P_dom"/>
</dbReference>
<sequence length="407" mass="45616">MTRHSLKYRLLLSLTLTTCLTALLFGMVSFLFAYNIEDSFFERILEDEAIRVSQTSNSAPHLPFVTLYTDIHQLPDALQSVLAAEPQRKEIGVDDGRHFHLKRLDDGRLLVAEVSDYLIVRKIKGGMLKFLLICLSLVLLLALLLALSIANRLLKPLFRLTQVIETATESGLPKGFANAYPNNEIGILAQALDTQMQRIDAFIQREQQFTRDVSHELRTPLTVFCGALTLLNQTQLDHRQVELVTRLNNSSEKMQCCLQGLLALAREENLVPVQLNLRFAIEQALLPHLQHLTEQDRLVSVEVDGQFTVTLPSAVLDAVLSNLIGNAVSHGHGELRIELRDRQLLIVNQGPMLSAELRDTLFDSGTKGPDSQGLGMGLSIVKRLCDSYQVHFEFRSDKQNNSAVLVF</sequence>
<evidence type="ECO:0000256" key="2">
    <source>
        <dbReference type="ARBA" id="ARBA00012438"/>
    </source>
</evidence>
<evidence type="ECO:0000256" key="5">
    <source>
        <dbReference type="ARBA" id="ARBA00022692"/>
    </source>
</evidence>
<dbReference type="Pfam" id="PF00512">
    <property type="entry name" value="HisKA"/>
    <property type="match status" value="1"/>
</dbReference>
<keyword evidence="8" id="KW-0472">Membrane</keyword>
<keyword evidence="4" id="KW-0808">Transferase</keyword>
<dbReference type="PROSITE" id="PS50109">
    <property type="entry name" value="HIS_KIN"/>
    <property type="match status" value="1"/>
</dbReference>
<dbReference type="Pfam" id="PF02518">
    <property type="entry name" value="HATPase_c"/>
    <property type="match status" value="1"/>
</dbReference>
<dbReference type="Proteomes" id="UP001501757">
    <property type="component" value="Unassembled WGS sequence"/>
</dbReference>
<evidence type="ECO:0000256" key="8">
    <source>
        <dbReference type="SAM" id="Phobius"/>
    </source>
</evidence>
<keyword evidence="3" id="KW-0597">Phosphoprotein</keyword>
<dbReference type="SUPFAM" id="SSF55874">
    <property type="entry name" value="ATPase domain of HSP90 chaperone/DNA topoisomerase II/histidine kinase"/>
    <property type="match status" value="1"/>
</dbReference>
<protein>
    <recommendedName>
        <fullName evidence="2">histidine kinase</fullName>
        <ecNumber evidence="2">2.7.13.3</ecNumber>
    </recommendedName>
</protein>
<reference evidence="11" key="1">
    <citation type="journal article" date="2019" name="Int. J. Syst. Evol. Microbiol.">
        <title>The Global Catalogue of Microorganisms (GCM) 10K type strain sequencing project: providing services to taxonomists for standard genome sequencing and annotation.</title>
        <authorList>
            <consortium name="The Broad Institute Genomics Platform"/>
            <consortium name="The Broad Institute Genome Sequencing Center for Infectious Disease"/>
            <person name="Wu L."/>
            <person name="Ma J."/>
        </authorList>
    </citation>
    <scope>NUCLEOTIDE SEQUENCE [LARGE SCALE GENOMIC DNA]</scope>
    <source>
        <strain evidence="11">JCM 13378</strain>
    </source>
</reference>
<dbReference type="SMART" id="SM00387">
    <property type="entry name" value="HATPase_c"/>
    <property type="match status" value="1"/>
</dbReference>
<dbReference type="InterPro" id="IPR036890">
    <property type="entry name" value="HATPase_C_sf"/>
</dbReference>
<proteinExistence type="predicted"/>
<keyword evidence="6" id="KW-0418">Kinase</keyword>
<accession>A0ABP3GJS2</accession>
<name>A0ABP3GJS2_9ALTE</name>
<comment type="caution">
    <text evidence="10">The sequence shown here is derived from an EMBL/GenBank/DDBJ whole genome shotgun (WGS) entry which is preliminary data.</text>
</comment>
<evidence type="ECO:0000256" key="7">
    <source>
        <dbReference type="ARBA" id="ARBA00022989"/>
    </source>
</evidence>
<dbReference type="Gene3D" id="6.10.340.10">
    <property type="match status" value="1"/>
</dbReference>
<dbReference type="Gene3D" id="3.30.565.10">
    <property type="entry name" value="Histidine kinase-like ATPase, C-terminal domain"/>
    <property type="match status" value="1"/>
</dbReference>
<evidence type="ECO:0000256" key="4">
    <source>
        <dbReference type="ARBA" id="ARBA00022679"/>
    </source>
</evidence>
<keyword evidence="5 8" id="KW-0812">Transmembrane</keyword>